<dbReference type="PANTHER" id="PTHR24123:SF33">
    <property type="entry name" value="PROTEIN HOS4"/>
    <property type="match status" value="1"/>
</dbReference>
<dbReference type="InterPro" id="IPR051165">
    <property type="entry name" value="Multifunctional_ANK_Repeat"/>
</dbReference>
<feature type="repeat" description="ANK" evidence="3">
    <location>
        <begin position="280"/>
        <end position="312"/>
    </location>
</feature>
<evidence type="ECO:0000313" key="5">
    <source>
        <dbReference type="Proteomes" id="UP000794436"/>
    </source>
</evidence>
<accession>A0A8K1CIF0</accession>
<feature type="repeat" description="ANK" evidence="3">
    <location>
        <begin position="147"/>
        <end position="179"/>
    </location>
</feature>
<feature type="repeat" description="ANK" evidence="3">
    <location>
        <begin position="313"/>
        <end position="344"/>
    </location>
</feature>
<dbReference type="SUPFAM" id="SSF48403">
    <property type="entry name" value="Ankyrin repeat"/>
    <property type="match status" value="2"/>
</dbReference>
<protein>
    <recommendedName>
        <fullName evidence="6">Non-specific serine/threonine protein kinase</fullName>
    </recommendedName>
</protein>
<dbReference type="Gene3D" id="1.25.40.20">
    <property type="entry name" value="Ankyrin repeat-containing domain"/>
    <property type="match status" value="4"/>
</dbReference>
<feature type="repeat" description="ANK" evidence="3">
    <location>
        <begin position="13"/>
        <end position="45"/>
    </location>
</feature>
<dbReference type="AlphaFoldDB" id="A0A8K1CIF0"/>
<feature type="repeat" description="ANK" evidence="3">
    <location>
        <begin position="345"/>
        <end position="377"/>
    </location>
</feature>
<dbReference type="EMBL" id="SPLM01000042">
    <property type="protein sequence ID" value="TMW63982.1"/>
    <property type="molecule type" value="Genomic_DNA"/>
</dbReference>
<evidence type="ECO:0000256" key="3">
    <source>
        <dbReference type="PROSITE-ProRule" id="PRU00023"/>
    </source>
</evidence>
<feature type="repeat" description="ANK" evidence="3">
    <location>
        <begin position="378"/>
        <end position="410"/>
    </location>
</feature>
<dbReference type="SMART" id="SM00248">
    <property type="entry name" value="ANK"/>
    <property type="match status" value="12"/>
</dbReference>
<dbReference type="Gene3D" id="3.40.50.300">
    <property type="entry name" value="P-loop containing nucleotide triphosphate hydrolases"/>
    <property type="match status" value="1"/>
</dbReference>
<dbReference type="PROSITE" id="PS50088">
    <property type="entry name" value="ANK_REPEAT"/>
    <property type="match status" value="10"/>
</dbReference>
<dbReference type="InterPro" id="IPR002110">
    <property type="entry name" value="Ankyrin_rpt"/>
</dbReference>
<feature type="repeat" description="ANK" evidence="3">
    <location>
        <begin position="80"/>
        <end position="112"/>
    </location>
</feature>
<evidence type="ECO:0000313" key="4">
    <source>
        <dbReference type="EMBL" id="TMW63982.1"/>
    </source>
</evidence>
<dbReference type="Proteomes" id="UP000794436">
    <property type="component" value="Unassembled WGS sequence"/>
</dbReference>
<reference evidence="4" key="1">
    <citation type="submission" date="2019-03" db="EMBL/GenBank/DDBJ databases">
        <title>Long read genome sequence of the mycoparasitic Pythium oligandrum ATCC 38472 isolated from sugarbeet rhizosphere.</title>
        <authorList>
            <person name="Gaulin E."/>
        </authorList>
    </citation>
    <scope>NUCLEOTIDE SEQUENCE</scope>
    <source>
        <strain evidence="4">ATCC 38472_TT</strain>
    </source>
</reference>
<feature type="repeat" description="ANK" evidence="3">
    <location>
        <begin position="47"/>
        <end position="79"/>
    </location>
</feature>
<name>A0A8K1CIF0_PYTOL</name>
<keyword evidence="2 3" id="KW-0040">ANK repeat</keyword>
<evidence type="ECO:0000256" key="1">
    <source>
        <dbReference type="ARBA" id="ARBA00022737"/>
    </source>
</evidence>
<feature type="repeat" description="ANK" evidence="3">
    <location>
        <begin position="246"/>
        <end position="279"/>
    </location>
</feature>
<dbReference type="Pfam" id="PF12796">
    <property type="entry name" value="Ank_2"/>
    <property type="match status" value="5"/>
</dbReference>
<dbReference type="PROSITE" id="PS50297">
    <property type="entry name" value="ANK_REP_REGION"/>
    <property type="match status" value="10"/>
</dbReference>
<dbReference type="PANTHER" id="PTHR24123">
    <property type="entry name" value="ANKYRIN REPEAT-CONTAINING"/>
    <property type="match status" value="1"/>
</dbReference>
<dbReference type="InterPro" id="IPR036770">
    <property type="entry name" value="Ankyrin_rpt-contain_sf"/>
</dbReference>
<gene>
    <name evidence="4" type="ORF">Poli38472_014687</name>
</gene>
<feature type="repeat" description="ANK" evidence="3">
    <location>
        <begin position="180"/>
        <end position="212"/>
    </location>
</feature>
<dbReference type="OrthoDB" id="44077at2759"/>
<sequence>MEAGVDLNAVTTEGRTAMQYAAEHGDLDVLLLLMENGGDIHAADSSYGWTPLYYAVWEGHLEVAQALIKAGADVNIAVADGTTLLHGAARTGNAVLVQTLVEAGVNVSAVTLDGRTALHYAGTEHINLDVVEALLVAGLDAIALSYEGCTVLYYAAYFCDLDVMQRLVQAGADLRAVDNNGNNVLHNAACGPHVEVVEALIAAGVDTRAVNERGWTPFYCAVTNGSGHVVDAFFNNGLDLNEPLEGGCTILHQAIWSSATVEAVETLLKRGASVNAPDQDGKTALHHSPACYDPEISKVLLKGGADVNAVCNAGKTPLHYAALWNARVVTLLIEFGADLNSADNEGKTAVHVATEGVRIDALKLLIDAGADVHAVDKLGWTALHHAAHYARSELVSLLLESGANLFAKADAGQTPLAACLQWPADIYSLVWVVEVAYILISNVCVVGASKAGKTSLVKSITSMSSTLVNKQDRTIGVDFFHLAFTEETDAAIRNHAITFWDFAGQDESHVAHSLFFSRRTLYLICVDIAAFSEVVKCSRKCDDGDEAEAAIDMFVREHVWRWFRMIFTRQPDAEFVVISTKADAIENESAVQLSELENELFKVLQEYKAAFQNEMQREMDVLHGQGGNDTKDEAVMERVAQLQSLLTQLDQSLPSSWTPLNVCDRSSIEHARLSVQSVVIESGRSFLMPIKYSRVLSSIKEMRKEKPKQFIKDRIKQTFVPLPQLQQALVQTVEGLTPDECETILEILHDLGDVLWFARDGLAVLGDTLILSADLLIDLIRQIVCHDPAKNPSSTSSLDNQPLEEMQQSGKVAHDLLRSFSLWKRLDYPDQMLRIKQLLQHFRLAFPAGNCEMQADSDLIVPAYWRVRQHHLELSLLEPLTNKLNGREVSMLTHFHWEYDFHHELVETAFEQLAVESYAVFDEREIHGHCIESISNDDFAIRIALGTRGRDNQRRQVILLEVVAVDCDLAADFLQLLYEATENVLGAYPGLYARWSAVVNGHRNRIDEAVQKLRAATPSMLNVLQHRYSWLPPNVVSWYHRSGNPKTARARPATNLELTKIASMYNRQKSMTVKMEKMLTKLDNTKETMVNLHAGAGNHRDLPALWVAERVLKPKPKLIVWILSEISGRCFHQPIEIEVSSQFLATHGELLQTGLSLFANALPDDIPMVLPLVKELATGAV</sequence>
<keyword evidence="5" id="KW-1185">Reference proteome</keyword>
<evidence type="ECO:0008006" key="6">
    <source>
        <dbReference type="Google" id="ProtNLM"/>
    </source>
</evidence>
<evidence type="ECO:0000256" key="2">
    <source>
        <dbReference type="ARBA" id="ARBA00023043"/>
    </source>
</evidence>
<proteinExistence type="predicted"/>
<keyword evidence="1" id="KW-0677">Repeat</keyword>
<dbReference type="InterPro" id="IPR027417">
    <property type="entry name" value="P-loop_NTPase"/>
</dbReference>
<dbReference type="Pfam" id="PF08477">
    <property type="entry name" value="Roc"/>
    <property type="match status" value="1"/>
</dbReference>
<dbReference type="PRINTS" id="PR01415">
    <property type="entry name" value="ANKYRIN"/>
</dbReference>
<organism evidence="4 5">
    <name type="scientific">Pythium oligandrum</name>
    <name type="common">Mycoparasitic fungus</name>
    <dbReference type="NCBI Taxonomy" id="41045"/>
    <lineage>
        <taxon>Eukaryota</taxon>
        <taxon>Sar</taxon>
        <taxon>Stramenopiles</taxon>
        <taxon>Oomycota</taxon>
        <taxon>Peronosporomycetes</taxon>
        <taxon>Pythiales</taxon>
        <taxon>Pythiaceae</taxon>
        <taxon>Pythium</taxon>
    </lineage>
</organism>
<comment type="caution">
    <text evidence="4">The sequence shown here is derived from an EMBL/GenBank/DDBJ whole genome shotgun (WGS) entry which is preliminary data.</text>
</comment>
<dbReference type="SUPFAM" id="SSF52540">
    <property type="entry name" value="P-loop containing nucleoside triphosphate hydrolases"/>
    <property type="match status" value="1"/>
</dbReference>